<accession>A0A1L9VVC2</accession>
<name>A0A1L9VVC2_ASPGL</name>
<dbReference type="VEuPathDB" id="FungiDB:ASPGLDRAFT_22659"/>
<organism evidence="1 2">
    <name type="scientific">Aspergillus glaucus CBS 516.65</name>
    <dbReference type="NCBI Taxonomy" id="1160497"/>
    <lineage>
        <taxon>Eukaryota</taxon>
        <taxon>Fungi</taxon>
        <taxon>Dikarya</taxon>
        <taxon>Ascomycota</taxon>
        <taxon>Pezizomycotina</taxon>
        <taxon>Eurotiomycetes</taxon>
        <taxon>Eurotiomycetidae</taxon>
        <taxon>Eurotiales</taxon>
        <taxon>Aspergillaceae</taxon>
        <taxon>Aspergillus</taxon>
        <taxon>Aspergillus subgen. Aspergillus</taxon>
    </lineage>
</organism>
<protein>
    <submittedName>
        <fullName evidence="1">Uncharacterized protein</fullName>
    </submittedName>
</protein>
<sequence length="184" mass="21571">MANLGCSRSWDAYNPVTDLTLNDWESANTPGKDIDRKTAEYYLCVHLDLWRNDESPIAKNIRYKVLQKCFTHGTNTIPSALEREMLRIAQTYPDLMKKHDPKMIVLSSIQHIVVCTYNKAKRGGLISSSTLSYKWDFRAWNIVEKYLSWALGFRRLGRRRFEYVEDFGDEEDCTYEQFSTSVYQ</sequence>
<dbReference type="GeneID" id="34459468"/>
<keyword evidence="2" id="KW-1185">Reference proteome</keyword>
<gene>
    <name evidence="1" type="ORF">ASPGLDRAFT_22659</name>
</gene>
<dbReference type="AlphaFoldDB" id="A0A1L9VVC2"/>
<evidence type="ECO:0000313" key="2">
    <source>
        <dbReference type="Proteomes" id="UP000184300"/>
    </source>
</evidence>
<proteinExistence type="predicted"/>
<reference evidence="2" key="1">
    <citation type="journal article" date="2017" name="Genome Biol.">
        <title>Comparative genomics reveals high biological diversity and specific adaptations in the industrially and medically important fungal genus Aspergillus.</title>
        <authorList>
            <person name="de Vries R.P."/>
            <person name="Riley R."/>
            <person name="Wiebenga A."/>
            <person name="Aguilar-Osorio G."/>
            <person name="Amillis S."/>
            <person name="Uchima C.A."/>
            <person name="Anderluh G."/>
            <person name="Asadollahi M."/>
            <person name="Askin M."/>
            <person name="Barry K."/>
            <person name="Battaglia E."/>
            <person name="Bayram O."/>
            <person name="Benocci T."/>
            <person name="Braus-Stromeyer S.A."/>
            <person name="Caldana C."/>
            <person name="Canovas D."/>
            <person name="Cerqueira G.C."/>
            <person name="Chen F."/>
            <person name="Chen W."/>
            <person name="Choi C."/>
            <person name="Clum A."/>
            <person name="Dos Santos R.A."/>
            <person name="Damasio A.R."/>
            <person name="Diallinas G."/>
            <person name="Emri T."/>
            <person name="Fekete E."/>
            <person name="Flipphi M."/>
            <person name="Freyberg S."/>
            <person name="Gallo A."/>
            <person name="Gournas C."/>
            <person name="Habgood R."/>
            <person name="Hainaut M."/>
            <person name="Harispe M.L."/>
            <person name="Henrissat B."/>
            <person name="Hilden K.S."/>
            <person name="Hope R."/>
            <person name="Hossain A."/>
            <person name="Karabika E."/>
            <person name="Karaffa L."/>
            <person name="Karanyi Z."/>
            <person name="Krasevec N."/>
            <person name="Kuo A."/>
            <person name="Kusch H."/>
            <person name="LaButti K."/>
            <person name="Lagendijk E.L."/>
            <person name="Lapidus A."/>
            <person name="Levasseur A."/>
            <person name="Lindquist E."/>
            <person name="Lipzen A."/>
            <person name="Logrieco A.F."/>
            <person name="MacCabe A."/>
            <person name="Maekelae M.R."/>
            <person name="Malavazi I."/>
            <person name="Melin P."/>
            <person name="Meyer V."/>
            <person name="Mielnichuk N."/>
            <person name="Miskei M."/>
            <person name="Molnar A.P."/>
            <person name="Mule G."/>
            <person name="Ngan C.Y."/>
            <person name="Orejas M."/>
            <person name="Orosz E."/>
            <person name="Ouedraogo J.P."/>
            <person name="Overkamp K.M."/>
            <person name="Park H.-S."/>
            <person name="Perrone G."/>
            <person name="Piumi F."/>
            <person name="Punt P.J."/>
            <person name="Ram A.F."/>
            <person name="Ramon A."/>
            <person name="Rauscher S."/>
            <person name="Record E."/>
            <person name="Riano-Pachon D.M."/>
            <person name="Robert V."/>
            <person name="Roehrig J."/>
            <person name="Ruller R."/>
            <person name="Salamov A."/>
            <person name="Salih N.S."/>
            <person name="Samson R.A."/>
            <person name="Sandor E."/>
            <person name="Sanguinetti M."/>
            <person name="Schuetze T."/>
            <person name="Sepcic K."/>
            <person name="Shelest E."/>
            <person name="Sherlock G."/>
            <person name="Sophianopoulou V."/>
            <person name="Squina F.M."/>
            <person name="Sun H."/>
            <person name="Susca A."/>
            <person name="Todd R.B."/>
            <person name="Tsang A."/>
            <person name="Unkles S.E."/>
            <person name="van de Wiele N."/>
            <person name="van Rossen-Uffink D."/>
            <person name="Oliveira J.V."/>
            <person name="Vesth T.C."/>
            <person name="Visser J."/>
            <person name="Yu J.-H."/>
            <person name="Zhou M."/>
            <person name="Andersen M.R."/>
            <person name="Archer D.B."/>
            <person name="Baker S.E."/>
            <person name="Benoit I."/>
            <person name="Brakhage A.A."/>
            <person name="Braus G.H."/>
            <person name="Fischer R."/>
            <person name="Frisvad J.C."/>
            <person name="Goldman G.H."/>
            <person name="Houbraken J."/>
            <person name="Oakley B."/>
            <person name="Pocsi I."/>
            <person name="Scazzocchio C."/>
            <person name="Seiboth B."/>
            <person name="vanKuyk P.A."/>
            <person name="Wortman J."/>
            <person name="Dyer P.S."/>
            <person name="Grigoriev I.V."/>
        </authorList>
    </citation>
    <scope>NUCLEOTIDE SEQUENCE [LARGE SCALE GENOMIC DNA]</scope>
    <source>
        <strain evidence="2">CBS 516.65</strain>
    </source>
</reference>
<dbReference type="RefSeq" id="XP_022404534.1">
    <property type="nucleotide sequence ID" value="XM_022543207.1"/>
</dbReference>
<evidence type="ECO:0000313" key="1">
    <source>
        <dbReference type="EMBL" id="OJJ87851.1"/>
    </source>
</evidence>
<dbReference type="Proteomes" id="UP000184300">
    <property type="component" value="Unassembled WGS sequence"/>
</dbReference>
<dbReference type="EMBL" id="KV878890">
    <property type="protein sequence ID" value="OJJ87851.1"/>
    <property type="molecule type" value="Genomic_DNA"/>
</dbReference>